<proteinExistence type="predicted"/>
<feature type="compositionally biased region" description="Low complexity" evidence="1">
    <location>
        <begin position="106"/>
        <end position="116"/>
    </location>
</feature>
<evidence type="ECO:0000313" key="2">
    <source>
        <dbReference type="EMBL" id="KAG6000340.1"/>
    </source>
</evidence>
<dbReference type="AlphaFoldDB" id="A0A9P7N9X5"/>
<comment type="caution">
    <text evidence="2">The sequence shown here is derived from an EMBL/GenBank/DDBJ whole genome shotgun (WGS) entry which is preliminary data.</text>
</comment>
<reference evidence="2" key="1">
    <citation type="journal article" date="2020" name="bioRxiv">
        <title>Whole genome comparisons of ergot fungi reveals the divergence and evolution of species within the genus Claviceps are the result of varying mechanisms driving genome evolution and host range expansion.</title>
        <authorList>
            <person name="Wyka S.A."/>
            <person name="Mondo S.J."/>
            <person name="Liu M."/>
            <person name="Dettman J."/>
            <person name="Nalam V."/>
            <person name="Broders K.D."/>
        </authorList>
    </citation>
    <scope>NUCLEOTIDE SEQUENCE</scope>
    <source>
        <strain evidence="2">CCC 602</strain>
    </source>
</reference>
<feature type="compositionally biased region" description="Polar residues" evidence="1">
    <location>
        <begin position="55"/>
        <end position="66"/>
    </location>
</feature>
<feature type="compositionally biased region" description="Basic and acidic residues" evidence="1">
    <location>
        <begin position="150"/>
        <end position="162"/>
    </location>
</feature>
<evidence type="ECO:0000256" key="1">
    <source>
        <dbReference type="SAM" id="MobiDB-lite"/>
    </source>
</evidence>
<sequence>MPSRPELQLSLPSSRDVRRPRFHEDFDAPFSEALLSPAPLSPSPLSPSPLSPALTMTTSRASSPSSEHPGDMSLQVHVSYAPRPLQSREHSWSSTCSGSGSGSGTDSGRNGSSSSRSRSRSRSRDRSAGGATGVNDRIRDWARRSFLSSRRPDDDGRSSRCS</sequence>
<feature type="compositionally biased region" description="Basic and acidic residues" evidence="1">
    <location>
        <begin position="15"/>
        <end position="26"/>
    </location>
</feature>
<organism evidence="2 3">
    <name type="scientific">Claviceps pusilla</name>
    <dbReference type="NCBI Taxonomy" id="123648"/>
    <lineage>
        <taxon>Eukaryota</taxon>
        <taxon>Fungi</taxon>
        <taxon>Dikarya</taxon>
        <taxon>Ascomycota</taxon>
        <taxon>Pezizomycotina</taxon>
        <taxon>Sordariomycetes</taxon>
        <taxon>Hypocreomycetidae</taxon>
        <taxon>Hypocreales</taxon>
        <taxon>Clavicipitaceae</taxon>
        <taxon>Claviceps</taxon>
    </lineage>
</organism>
<accession>A0A9P7N9X5</accession>
<dbReference type="Proteomes" id="UP000748025">
    <property type="component" value="Unassembled WGS sequence"/>
</dbReference>
<protein>
    <submittedName>
        <fullName evidence="2">Uncharacterized protein</fullName>
    </submittedName>
</protein>
<feature type="region of interest" description="Disordered" evidence="1">
    <location>
        <begin position="1"/>
        <end position="162"/>
    </location>
</feature>
<feature type="compositionally biased region" description="Pro residues" evidence="1">
    <location>
        <begin position="39"/>
        <end position="50"/>
    </location>
</feature>
<keyword evidence="3" id="KW-1185">Reference proteome</keyword>
<evidence type="ECO:0000313" key="3">
    <source>
        <dbReference type="Proteomes" id="UP000748025"/>
    </source>
</evidence>
<dbReference type="OrthoDB" id="4939977at2759"/>
<gene>
    <name evidence="2" type="ORF">E4U43_001622</name>
</gene>
<name>A0A9P7N9X5_9HYPO</name>
<dbReference type="EMBL" id="SRPW01001537">
    <property type="protein sequence ID" value="KAG6000340.1"/>
    <property type="molecule type" value="Genomic_DNA"/>
</dbReference>